<feature type="domain" description="DUF2241" evidence="1">
    <location>
        <begin position="2"/>
        <end position="67"/>
    </location>
</feature>
<gene>
    <name evidence="2" type="ORF">BJY26_001872</name>
</gene>
<evidence type="ECO:0000313" key="2">
    <source>
        <dbReference type="EMBL" id="NYI67566.1"/>
    </source>
</evidence>
<dbReference type="AlphaFoldDB" id="A0A7Z0IHC2"/>
<name>A0A7Z0IHC2_9MICO</name>
<sequence>MSGESDLATLMATMSPQHRPGRFVFATVDTVPVDAEIFASVLEAEGLSVLVAEDDARRLGLPYSFVAGWITLQVHSALDAVGLTAAVSTALATAEISCNVIAGNYHDHLLVPIDRLDDALGVLRELTA</sequence>
<reference evidence="2 3" key="1">
    <citation type="submission" date="2020-07" db="EMBL/GenBank/DDBJ databases">
        <title>Sequencing the genomes of 1000 actinobacteria strains.</title>
        <authorList>
            <person name="Klenk H.-P."/>
        </authorList>
    </citation>
    <scope>NUCLEOTIDE SEQUENCE [LARGE SCALE GENOMIC DNA]</scope>
    <source>
        <strain evidence="2 3">DSM 26341</strain>
    </source>
</reference>
<accession>A0A7Z0IHC2</accession>
<proteinExistence type="predicted"/>
<dbReference type="EMBL" id="JACBZP010000001">
    <property type="protein sequence ID" value="NYI67566.1"/>
    <property type="molecule type" value="Genomic_DNA"/>
</dbReference>
<dbReference type="Proteomes" id="UP000539111">
    <property type="component" value="Unassembled WGS sequence"/>
</dbReference>
<dbReference type="InterPro" id="IPR018717">
    <property type="entry name" value="DUF2241"/>
</dbReference>
<dbReference type="PANTHER" id="PTHR39199:SF1">
    <property type="entry name" value="BLR5128 PROTEIN"/>
    <property type="match status" value="1"/>
</dbReference>
<organism evidence="2 3">
    <name type="scientific">Spelaeicoccus albus</name>
    <dbReference type="NCBI Taxonomy" id="1280376"/>
    <lineage>
        <taxon>Bacteria</taxon>
        <taxon>Bacillati</taxon>
        <taxon>Actinomycetota</taxon>
        <taxon>Actinomycetes</taxon>
        <taxon>Micrococcales</taxon>
        <taxon>Brevibacteriaceae</taxon>
        <taxon>Spelaeicoccus</taxon>
    </lineage>
</organism>
<dbReference type="PANTHER" id="PTHR39199">
    <property type="entry name" value="BLR5128 PROTEIN"/>
    <property type="match status" value="1"/>
</dbReference>
<dbReference type="InterPro" id="IPR045865">
    <property type="entry name" value="ACT-like_dom_sf"/>
</dbReference>
<evidence type="ECO:0000313" key="3">
    <source>
        <dbReference type="Proteomes" id="UP000539111"/>
    </source>
</evidence>
<dbReference type="Pfam" id="PF10000">
    <property type="entry name" value="ACT_3"/>
    <property type="match status" value="1"/>
</dbReference>
<protein>
    <recommendedName>
        <fullName evidence="1">DUF2241 domain-containing protein</fullName>
    </recommendedName>
</protein>
<comment type="caution">
    <text evidence="2">The sequence shown here is derived from an EMBL/GenBank/DDBJ whole genome shotgun (WGS) entry which is preliminary data.</text>
</comment>
<dbReference type="RefSeq" id="WP_179427613.1">
    <property type="nucleotide sequence ID" value="NZ_JACBZP010000001.1"/>
</dbReference>
<keyword evidence="3" id="KW-1185">Reference proteome</keyword>
<dbReference type="Gene3D" id="3.30.2130.10">
    <property type="entry name" value="VC0802-like"/>
    <property type="match status" value="1"/>
</dbReference>
<dbReference type="SUPFAM" id="SSF55021">
    <property type="entry name" value="ACT-like"/>
    <property type="match status" value="2"/>
</dbReference>
<evidence type="ECO:0000259" key="1">
    <source>
        <dbReference type="Pfam" id="PF10000"/>
    </source>
</evidence>